<evidence type="ECO:0000256" key="2">
    <source>
        <dbReference type="PROSITE-ProRule" id="PRU00267"/>
    </source>
</evidence>
<dbReference type="Proteomes" id="UP001314263">
    <property type="component" value="Unassembled WGS sequence"/>
</dbReference>
<protein>
    <recommendedName>
        <fullName evidence="4">HMG box domain-containing protein</fullName>
    </recommendedName>
</protein>
<dbReference type="PANTHER" id="PTHR48112:SF22">
    <property type="entry name" value="MITOCHONDRIAL TRANSCRIPTION FACTOR A, ISOFORM B"/>
    <property type="match status" value="1"/>
</dbReference>
<feature type="DNA-binding region" description="HMG box" evidence="2">
    <location>
        <begin position="176"/>
        <end position="252"/>
    </location>
</feature>
<sequence length="485" mass="53069">MLPARKAPCNPSSFFGKNYPRAVGKLDDENQLIKGLDARLPNVPLLHWAKKADWSAGGIVARPAGKQPKAPITAQQAYAQYLIAQAEKDFHEAAPNSAEHQSSTAMLKREAAEQAEENWESLKAAEKRIFEDIAKEDAMRFQVEAVAHELRNPGWFARWLARKSAPAGVAPAGARVKLPMSPWMAFVHLIVAKLKEKDPAVASSVSKIELMRLAMKEASPLYRKLSEEEKARYVQLAEEDRARYERELEEHPGARRKAERKAKKKATATNGGAVKTKVKRSGRKRAAAAEPDQAEAEAEVDTTGLNRMQAWAAVQRAQRKKSARSATPAKTARRPRAAKQAASEDAGEGGAEAREDAKEIQATPAELPDDAYIRTQATGEDGETESSSDEEEISEAESDADEARGAPSVIADTLGSQEEALTQDNADSGMLQRLAKQVSDGFKWLTTARKGRGVLSSMQAEGFSATPRKLEGDLDNRRASKRRRA</sequence>
<accession>A0AAV1I958</accession>
<dbReference type="EMBL" id="CAUYUE010000007">
    <property type="protein sequence ID" value="CAK0782411.1"/>
    <property type="molecule type" value="Genomic_DNA"/>
</dbReference>
<evidence type="ECO:0000259" key="4">
    <source>
        <dbReference type="PROSITE" id="PS50118"/>
    </source>
</evidence>
<evidence type="ECO:0000313" key="6">
    <source>
        <dbReference type="Proteomes" id="UP001314263"/>
    </source>
</evidence>
<dbReference type="GO" id="GO:0003677">
    <property type="term" value="F:DNA binding"/>
    <property type="evidence" value="ECO:0007669"/>
    <property type="project" value="UniProtKB-UniRule"/>
</dbReference>
<feature type="DNA-binding region" description="HMG box" evidence="2">
    <location>
        <begin position="68"/>
        <end position="149"/>
    </location>
</feature>
<dbReference type="PROSITE" id="PS50118">
    <property type="entry name" value="HMG_BOX_2"/>
    <property type="match status" value="2"/>
</dbReference>
<feature type="compositionally biased region" description="Basic residues" evidence="3">
    <location>
        <begin position="254"/>
        <end position="266"/>
    </location>
</feature>
<feature type="domain" description="HMG box" evidence="4">
    <location>
        <begin position="176"/>
        <end position="252"/>
    </location>
</feature>
<organism evidence="5 6">
    <name type="scientific">Coccomyxa viridis</name>
    <dbReference type="NCBI Taxonomy" id="1274662"/>
    <lineage>
        <taxon>Eukaryota</taxon>
        <taxon>Viridiplantae</taxon>
        <taxon>Chlorophyta</taxon>
        <taxon>core chlorophytes</taxon>
        <taxon>Trebouxiophyceae</taxon>
        <taxon>Trebouxiophyceae incertae sedis</taxon>
        <taxon>Coccomyxaceae</taxon>
        <taxon>Coccomyxa</taxon>
    </lineage>
</organism>
<dbReference type="InterPro" id="IPR050342">
    <property type="entry name" value="HMGB"/>
</dbReference>
<feature type="compositionally biased region" description="Basic residues" evidence="3">
    <location>
        <begin position="276"/>
        <end position="286"/>
    </location>
</feature>
<proteinExistence type="predicted"/>
<dbReference type="Gene3D" id="1.10.30.10">
    <property type="entry name" value="High mobility group box domain"/>
    <property type="match status" value="1"/>
</dbReference>
<feature type="region of interest" description="Disordered" evidence="3">
    <location>
        <begin position="450"/>
        <end position="485"/>
    </location>
</feature>
<feature type="compositionally biased region" description="Basic and acidic residues" evidence="3">
    <location>
        <begin position="468"/>
        <end position="478"/>
    </location>
</feature>
<evidence type="ECO:0000313" key="5">
    <source>
        <dbReference type="EMBL" id="CAK0782411.1"/>
    </source>
</evidence>
<feature type="compositionally biased region" description="Polar residues" evidence="3">
    <location>
        <begin position="414"/>
        <end position="426"/>
    </location>
</feature>
<reference evidence="5 6" key="1">
    <citation type="submission" date="2023-10" db="EMBL/GenBank/DDBJ databases">
        <authorList>
            <person name="Maclean D."/>
            <person name="Macfadyen A."/>
        </authorList>
    </citation>
    <scope>NUCLEOTIDE SEQUENCE [LARGE SCALE GENOMIC DNA]</scope>
</reference>
<dbReference type="Pfam" id="PF00505">
    <property type="entry name" value="HMG_box"/>
    <property type="match status" value="1"/>
</dbReference>
<evidence type="ECO:0000256" key="3">
    <source>
        <dbReference type="SAM" id="MobiDB-lite"/>
    </source>
</evidence>
<keyword evidence="1 2" id="KW-0238">DNA-binding</keyword>
<name>A0AAV1I958_9CHLO</name>
<dbReference type="InterPro" id="IPR009071">
    <property type="entry name" value="HMG_box_dom"/>
</dbReference>
<feature type="region of interest" description="Disordered" evidence="3">
    <location>
        <begin position="244"/>
        <end position="426"/>
    </location>
</feature>
<feature type="compositionally biased region" description="Basic and acidic residues" evidence="3">
    <location>
        <begin position="244"/>
        <end position="253"/>
    </location>
</feature>
<dbReference type="InterPro" id="IPR036910">
    <property type="entry name" value="HMG_box_dom_sf"/>
</dbReference>
<dbReference type="PANTHER" id="PTHR48112">
    <property type="entry name" value="HIGH MOBILITY GROUP PROTEIN DSP1"/>
    <property type="match status" value="1"/>
</dbReference>
<keyword evidence="6" id="KW-1185">Reference proteome</keyword>
<keyword evidence="2" id="KW-0539">Nucleus</keyword>
<evidence type="ECO:0000256" key="1">
    <source>
        <dbReference type="ARBA" id="ARBA00023125"/>
    </source>
</evidence>
<dbReference type="SUPFAM" id="SSF47095">
    <property type="entry name" value="HMG-box"/>
    <property type="match status" value="1"/>
</dbReference>
<feature type="compositionally biased region" description="Acidic residues" evidence="3">
    <location>
        <begin position="380"/>
        <end position="400"/>
    </location>
</feature>
<comment type="caution">
    <text evidence="5">The sequence shown here is derived from an EMBL/GenBank/DDBJ whole genome shotgun (WGS) entry which is preliminary data.</text>
</comment>
<gene>
    <name evidence="5" type="ORF">CVIRNUC_005674</name>
</gene>
<feature type="domain" description="HMG box" evidence="4">
    <location>
        <begin position="68"/>
        <end position="149"/>
    </location>
</feature>
<dbReference type="AlphaFoldDB" id="A0AAV1I958"/>
<dbReference type="SMART" id="SM00398">
    <property type="entry name" value="HMG"/>
    <property type="match status" value="1"/>
</dbReference>
<dbReference type="GO" id="GO:0005634">
    <property type="term" value="C:nucleus"/>
    <property type="evidence" value="ECO:0007669"/>
    <property type="project" value="UniProtKB-UniRule"/>
</dbReference>